<gene>
    <name evidence="2" type="ORF">B0T26DRAFT_679368</name>
</gene>
<evidence type="ECO:0000313" key="3">
    <source>
        <dbReference type="Proteomes" id="UP001172101"/>
    </source>
</evidence>
<evidence type="ECO:0000256" key="1">
    <source>
        <dbReference type="SAM" id="MobiDB-lite"/>
    </source>
</evidence>
<accession>A0AA40A6G6</accession>
<organism evidence="2 3">
    <name type="scientific">Lasiosphaeria miniovina</name>
    <dbReference type="NCBI Taxonomy" id="1954250"/>
    <lineage>
        <taxon>Eukaryota</taxon>
        <taxon>Fungi</taxon>
        <taxon>Dikarya</taxon>
        <taxon>Ascomycota</taxon>
        <taxon>Pezizomycotina</taxon>
        <taxon>Sordariomycetes</taxon>
        <taxon>Sordariomycetidae</taxon>
        <taxon>Sordariales</taxon>
        <taxon>Lasiosphaeriaceae</taxon>
        <taxon>Lasiosphaeria</taxon>
    </lineage>
</organism>
<feature type="compositionally biased region" description="Basic and acidic residues" evidence="1">
    <location>
        <begin position="107"/>
        <end position="124"/>
    </location>
</feature>
<dbReference type="GeneID" id="85323620"/>
<dbReference type="Proteomes" id="UP001172101">
    <property type="component" value="Unassembled WGS sequence"/>
</dbReference>
<reference evidence="2" key="1">
    <citation type="submission" date="2023-06" db="EMBL/GenBank/DDBJ databases">
        <title>Genome-scale phylogeny and comparative genomics of the fungal order Sordariales.</title>
        <authorList>
            <consortium name="Lawrence Berkeley National Laboratory"/>
            <person name="Hensen N."/>
            <person name="Bonometti L."/>
            <person name="Westerberg I."/>
            <person name="Brannstrom I.O."/>
            <person name="Guillou S."/>
            <person name="Cros-Aarteil S."/>
            <person name="Calhoun S."/>
            <person name="Haridas S."/>
            <person name="Kuo A."/>
            <person name="Mondo S."/>
            <person name="Pangilinan J."/>
            <person name="Riley R."/>
            <person name="LaButti K."/>
            <person name="Andreopoulos B."/>
            <person name="Lipzen A."/>
            <person name="Chen C."/>
            <person name="Yanf M."/>
            <person name="Daum C."/>
            <person name="Ng V."/>
            <person name="Clum A."/>
            <person name="Steindorff A."/>
            <person name="Ohm R."/>
            <person name="Martin F."/>
            <person name="Silar P."/>
            <person name="Natvig D."/>
            <person name="Lalanne C."/>
            <person name="Gautier V."/>
            <person name="Ament-velasquez S.L."/>
            <person name="Kruys A."/>
            <person name="Hutchinson M.I."/>
            <person name="Powell A.J."/>
            <person name="Barry K."/>
            <person name="Miller A.N."/>
            <person name="Grigoriev I.V."/>
            <person name="Debuchy R."/>
            <person name="Gladieux P."/>
            <person name="Thoren M.H."/>
            <person name="Johannesson H."/>
        </authorList>
    </citation>
    <scope>NUCLEOTIDE SEQUENCE</scope>
    <source>
        <strain evidence="2">SMH2392-1A</strain>
    </source>
</reference>
<evidence type="ECO:0000313" key="2">
    <source>
        <dbReference type="EMBL" id="KAK0710038.1"/>
    </source>
</evidence>
<proteinExistence type="predicted"/>
<dbReference type="EMBL" id="JAUIRO010000006">
    <property type="protein sequence ID" value="KAK0710038.1"/>
    <property type="molecule type" value="Genomic_DNA"/>
</dbReference>
<comment type="caution">
    <text evidence="2">The sequence shown here is derived from an EMBL/GenBank/DDBJ whole genome shotgun (WGS) entry which is preliminary data.</text>
</comment>
<keyword evidence="3" id="KW-1185">Reference proteome</keyword>
<dbReference type="RefSeq" id="XP_060293342.1">
    <property type="nucleotide sequence ID" value="XM_060440350.1"/>
</dbReference>
<name>A0AA40A6G6_9PEZI</name>
<feature type="region of interest" description="Disordered" evidence="1">
    <location>
        <begin position="97"/>
        <end position="124"/>
    </location>
</feature>
<protein>
    <submittedName>
        <fullName evidence="2">Uncharacterized protein</fullName>
    </submittedName>
</protein>
<dbReference type="AlphaFoldDB" id="A0AA40A6G6"/>
<sequence>MPIFQAVMSGETQEYYNYRIWPAYGRRKTYIYTHHCSLSRKHIDAMDPITILGVTSGIISFIGFTQQVFALALSIHGKGTDAQFDYKTVDEVTAKAKDLAEGTQRNPARDSLSDRRAVEVLGRR</sequence>